<evidence type="ECO:0000259" key="4">
    <source>
        <dbReference type="PROSITE" id="PS50002"/>
    </source>
</evidence>
<evidence type="ECO:0000313" key="6">
    <source>
        <dbReference type="Proteomes" id="UP000054350"/>
    </source>
</evidence>
<feature type="region of interest" description="Disordered" evidence="3">
    <location>
        <begin position="329"/>
        <end position="350"/>
    </location>
</feature>
<dbReference type="CDD" id="cd00174">
    <property type="entry name" value="SH3"/>
    <property type="match status" value="1"/>
</dbReference>
<evidence type="ECO:0000256" key="1">
    <source>
        <dbReference type="ARBA" id="ARBA00022443"/>
    </source>
</evidence>
<dbReference type="Pfam" id="PF00018">
    <property type="entry name" value="SH3_1"/>
    <property type="match status" value="1"/>
</dbReference>
<feature type="compositionally biased region" description="Basic and acidic residues" evidence="3">
    <location>
        <begin position="246"/>
        <end position="258"/>
    </location>
</feature>
<dbReference type="SMART" id="SM00326">
    <property type="entry name" value="SH3"/>
    <property type="match status" value="1"/>
</dbReference>
<organism evidence="5 6">
    <name type="scientific">Allomyces macrogynus (strain ATCC 38327)</name>
    <name type="common">Allomyces javanicus var. macrogynus</name>
    <dbReference type="NCBI Taxonomy" id="578462"/>
    <lineage>
        <taxon>Eukaryota</taxon>
        <taxon>Fungi</taxon>
        <taxon>Fungi incertae sedis</taxon>
        <taxon>Blastocladiomycota</taxon>
        <taxon>Blastocladiomycetes</taxon>
        <taxon>Blastocladiales</taxon>
        <taxon>Blastocladiaceae</taxon>
        <taxon>Allomyces</taxon>
    </lineage>
</organism>
<feature type="compositionally biased region" description="Low complexity" evidence="3">
    <location>
        <begin position="259"/>
        <end position="270"/>
    </location>
</feature>
<sequence length="371" mass="38367">MADTNYDDDAVYVRADFDYDPQRDDELALAPGAVIQVLDGGDDAEWLMGRDLATGHEGWFPSNIGIFPANHVKLVEKDSDAREKKLAAIGVRVGMGLGALFGGMPVATKKRPTSSVSVAETPAPAAPSASSPEPNRVDDDTDSIISSSSPPSQGTVSRRAAGLTMGGIPMPGISMGCFPPLRATAPKPATPPAAPAAVSTPPQPATPPPMTAPAPALSSARAQQAGHARMPSLPRPPAGLLKTRRRESELAEASHDDQLQSSQDSISVSSRPASIVSANGASAIVNSPKQDAATTKMLKTSRRTWSLPAPIRTPSRARRSALLIMASSDSLGAPTAEPEDAAQTAAQDAPAELTHITEQPRPVAIPAAAPC</sequence>
<feature type="region of interest" description="Disordered" evidence="3">
    <location>
        <begin position="179"/>
        <end position="313"/>
    </location>
</feature>
<evidence type="ECO:0000256" key="3">
    <source>
        <dbReference type="SAM" id="MobiDB-lite"/>
    </source>
</evidence>
<reference evidence="6" key="2">
    <citation type="submission" date="2009-11" db="EMBL/GenBank/DDBJ databases">
        <title>The Genome Sequence of Allomyces macrogynus strain ATCC 38327.</title>
        <authorList>
            <consortium name="The Broad Institute Genome Sequencing Platform"/>
            <person name="Russ C."/>
            <person name="Cuomo C."/>
            <person name="Shea T."/>
            <person name="Young S.K."/>
            <person name="Zeng Q."/>
            <person name="Koehrsen M."/>
            <person name="Haas B."/>
            <person name="Borodovsky M."/>
            <person name="Guigo R."/>
            <person name="Alvarado L."/>
            <person name="Berlin A."/>
            <person name="Borenstein D."/>
            <person name="Chen Z."/>
            <person name="Engels R."/>
            <person name="Freedman E."/>
            <person name="Gellesch M."/>
            <person name="Goldberg J."/>
            <person name="Griggs A."/>
            <person name="Gujja S."/>
            <person name="Heiman D."/>
            <person name="Hepburn T."/>
            <person name="Howarth C."/>
            <person name="Jen D."/>
            <person name="Larson L."/>
            <person name="Lewis B."/>
            <person name="Mehta T."/>
            <person name="Park D."/>
            <person name="Pearson M."/>
            <person name="Roberts A."/>
            <person name="Saif S."/>
            <person name="Shenoy N."/>
            <person name="Sisk P."/>
            <person name="Stolte C."/>
            <person name="Sykes S."/>
            <person name="Walk T."/>
            <person name="White J."/>
            <person name="Yandava C."/>
            <person name="Burger G."/>
            <person name="Gray M.W."/>
            <person name="Holland P.W.H."/>
            <person name="King N."/>
            <person name="Lang F.B.F."/>
            <person name="Roger A.J."/>
            <person name="Ruiz-Trillo I."/>
            <person name="Lander E."/>
            <person name="Nusbaum C."/>
        </authorList>
    </citation>
    <scope>NUCLEOTIDE SEQUENCE [LARGE SCALE GENOMIC DNA]</scope>
    <source>
        <strain evidence="6">ATCC 38327</strain>
    </source>
</reference>
<gene>
    <name evidence="5" type="ORF">AMAG_16804</name>
</gene>
<feature type="compositionally biased region" description="Low complexity" evidence="3">
    <location>
        <begin position="143"/>
        <end position="152"/>
    </location>
</feature>
<dbReference type="EMBL" id="GG745379">
    <property type="protein sequence ID" value="KNE72318.1"/>
    <property type="molecule type" value="Genomic_DNA"/>
</dbReference>
<reference evidence="5 6" key="1">
    <citation type="submission" date="2009-11" db="EMBL/GenBank/DDBJ databases">
        <title>Annotation of Allomyces macrogynus ATCC 38327.</title>
        <authorList>
            <consortium name="The Broad Institute Genome Sequencing Platform"/>
            <person name="Russ C."/>
            <person name="Cuomo C."/>
            <person name="Burger G."/>
            <person name="Gray M.W."/>
            <person name="Holland P.W.H."/>
            <person name="King N."/>
            <person name="Lang F.B.F."/>
            <person name="Roger A.J."/>
            <person name="Ruiz-Trillo I."/>
            <person name="Young S.K."/>
            <person name="Zeng Q."/>
            <person name="Gargeya S."/>
            <person name="Fitzgerald M."/>
            <person name="Haas B."/>
            <person name="Abouelleil A."/>
            <person name="Alvarado L."/>
            <person name="Arachchi H.M."/>
            <person name="Berlin A."/>
            <person name="Chapman S.B."/>
            <person name="Gearin G."/>
            <person name="Goldberg J."/>
            <person name="Griggs A."/>
            <person name="Gujja S."/>
            <person name="Hansen M."/>
            <person name="Heiman D."/>
            <person name="Howarth C."/>
            <person name="Larimer J."/>
            <person name="Lui A."/>
            <person name="MacDonald P.J.P."/>
            <person name="McCowen C."/>
            <person name="Montmayeur A."/>
            <person name="Murphy C."/>
            <person name="Neiman D."/>
            <person name="Pearson M."/>
            <person name="Priest M."/>
            <person name="Roberts A."/>
            <person name="Saif S."/>
            <person name="Shea T."/>
            <person name="Sisk P."/>
            <person name="Stolte C."/>
            <person name="Sykes S."/>
            <person name="Wortman J."/>
            <person name="Nusbaum C."/>
            <person name="Birren B."/>
        </authorList>
    </citation>
    <scope>NUCLEOTIDE SEQUENCE [LARGE SCALE GENOMIC DNA]</scope>
    <source>
        <strain evidence="5 6">ATCC 38327</strain>
    </source>
</reference>
<keyword evidence="6" id="KW-1185">Reference proteome</keyword>
<dbReference type="VEuPathDB" id="FungiDB:AMAG_16804"/>
<feature type="domain" description="SH3" evidence="4">
    <location>
        <begin position="8"/>
        <end position="70"/>
    </location>
</feature>
<dbReference type="PROSITE" id="PS50002">
    <property type="entry name" value="SH3"/>
    <property type="match status" value="1"/>
</dbReference>
<dbReference type="OrthoDB" id="6250593at2759"/>
<evidence type="ECO:0000313" key="5">
    <source>
        <dbReference type="EMBL" id="KNE72318.1"/>
    </source>
</evidence>
<dbReference type="InterPro" id="IPR036028">
    <property type="entry name" value="SH3-like_dom_sf"/>
</dbReference>
<dbReference type="Gene3D" id="2.30.30.40">
    <property type="entry name" value="SH3 Domains"/>
    <property type="match status" value="1"/>
</dbReference>
<dbReference type="Proteomes" id="UP000054350">
    <property type="component" value="Unassembled WGS sequence"/>
</dbReference>
<dbReference type="AlphaFoldDB" id="A0A0L0TBX8"/>
<feature type="region of interest" description="Disordered" evidence="3">
    <location>
        <begin position="112"/>
        <end position="163"/>
    </location>
</feature>
<feature type="compositionally biased region" description="Low complexity" evidence="3">
    <location>
        <begin position="333"/>
        <end position="350"/>
    </location>
</feature>
<evidence type="ECO:0000256" key="2">
    <source>
        <dbReference type="PROSITE-ProRule" id="PRU00192"/>
    </source>
</evidence>
<feature type="compositionally biased region" description="Pro residues" evidence="3">
    <location>
        <begin position="201"/>
        <end position="212"/>
    </location>
</feature>
<name>A0A0L0TBX8_ALLM3</name>
<dbReference type="eggNOG" id="KOG4348">
    <property type="taxonomic scope" value="Eukaryota"/>
</dbReference>
<proteinExistence type="predicted"/>
<keyword evidence="1 2" id="KW-0728">SH3 domain</keyword>
<dbReference type="SUPFAM" id="SSF50044">
    <property type="entry name" value="SH3-domain"/>
    <property type="match status" value="1"/>
</dbReference>
<accession>A0A0L0TBX8</accession>
<dbReference type="STRING" id="578462.A0A0L0TBX8"/>
<dbReference type="InterPro" id="IPR001452">
    <property type="entry name" value="SH3_domain"/>
</dbReference>
<feature type="compositionally biased region" description="Low complexity" evidence="3">
    <location>
        <begin position="114"/>
        <end position="134"/>
    </location>
</feature>
<feature type="compositionally biased region" description="Polar residues" evidence="3">
    <location>
        <begin position="276"/>
        <end position="293"/>
    </location>
</feature>
<protein>
    <recommendedName>
        <fullName evidence="4">SH3 domain-containing protein</fullName>
    </recommendedName>
</protein>